<sequence length="274" mass="31899">MLGREEAESEMRRYREETRALRRQVDEGRAREIKVGERLETVMESYGRAKETFAHTQAVWEKEIRRARKEAFKSQSAMVKVQEELKATRNSLRMVESDFDREKERSLQREQEAFAARYQLVGVQEEVGQLQEQIKLVEQERDGLRMIAKNEEVARIAAEGRLPLPKAPEDDEFASPKKARRSLDPVTVISSAASEEELEDMQMRLATKHGIHTGRRRLPNNIAWPRRVTLALTVEEFRSPVRNTIVPEADTRFGTTYSRTTRSRNQNLRKDTIM</sequence>
<evidence type="ECO:0000313" key="3">
    <source>
        <dbReference type="Proteomes" id="UP000005446"/>
    </source>
</evidence>
<dbReference type="PANTHER" id="PTHR42041">
    <property type="entry name" value="DNA ENDONUCLEASE ACTIVATOR CTP1 C-TERMINAL DOMAIN-CONTAINING PROTEIN"/>
    <property type="match status" value="1"/>
</dbReference>
<proteinExistence type="predicted"/>
<feature type="coiled-coil region" evidence="1">
    <location>
        <begin position="78"/>
        <end position="147"/>
    </location>
</feature>
<organism evidence="2 3">
    <name type="scientific">Glarea lozoyensis (strain ATCC 74030 / MF5533)</name>
    <dbReference type="NCBI Taxonomy" id="1104152"/>
    <lineage>
        <taxon>Eukaryota</taxon>
        <taxon>Fungi</taxon>
        <taxon>Dikarya</taxon>
        <taxon>Ascomycota</taxon>
        <taxon>Pezizomycotina</taxon>
        <taxon>Leotiomycetes</taxon>
        <taxon>Helotiales</taxon>
        <taxon>Helotiaceae</taxon>
        <taxon>Glarea</taxon>
    </lineage>
</organism>
<dbReference type="Proteomes" id="UP000005446">
    <property type="component" value="Unassembled WGS sequence"/>
</dbReference>
<dbReference type="InParanoid" id="H0EUI1"/>
<comment type="caution">
    <text evidence="2">The sequence shown here is derived from an EMBL/GenBank/DDBJ whole genome shotgun (WGS) entry which is preliminary data.</text>
</comment>
<evidence type="ECO:0000256" key="1">
    <source>
        <dbReference type="SAM" id="Coils"/>
    </source>
</evidence>
<feature type="coiled-coil region" evidence="1">
    <location>
        <begin position="4"/>
        <end position="31"/>
    </location>
</feature>
<accession>H0EUI1</accession>
<reference evidence="2 3" key="1">
    <citation type="journal article" date="2012" name="Eukaryot. Cell">
        <title>Genome sequence of the fungus Glarea lozoyensis: the first genome sequence of a species from the Helotiaceae family.</title>
        <authorList>
            <person name="Youssar L."/>
            <person name="Gruening B.A."/>
            <person name="Erxleben A."/>
            <person name="Guenther S."/>
            <person name="Huettel W."/>
        </authorList>
    </citation>
    <scope>NUCLEOTIDE SEQUENCE [LARGE SCALE GENOMIC DNA]</scope>
    <source>
        <strain evidence="3">ATCC 74030 / MF5533</strain>
    </source>
</reference>
<dbReference type="PANTHER" id="PTHR42041:SF1">
    <property type="entry name" value="DNA ENDONUCLEASE ACTIVATOR CTP1 C-TERMINAL DOMAIN-CONTAINING PROTEIN"/>
    <property type="match status" value="1"/>
</dbReference>
<gene>
    <name evidence="2" type="ORF">M7I_6407</name>
</gene>
<dbReference type="OrthoDB" id="4495335at2759"/>
<dbReference type="AlphaFoldDB" id="H0EUI1"/>
<keyword evidence="1" id="KW-0175">Coiled coil</keyword>
<keyword evidence="3" id="KW-1185">Reference proteome</keyword>
<protein>
    <submittedName>
        <fullName evidence="2">Uncharacterized protein</fullName>
    </submittedName>
</protein>
<name>H0EUI1_GLAL7</name>
<dbReference type="EMBL" id="AGUE01000171">
    <property type="protein sequence ID" value="EHK97824.1"/>
    <property type="molecule type" value="Genomic_DNA"/>
</dbReference>
<dbReference type="HOGENOM" id="CLU_1015828_0_0_1"/>
<evidence type="ECO:0000313" key="2">
    <source>
        <dbReference type="EMBL" id="EHK97824.1"/>
    </source>
</evidence>